<keyword evidence="6" id="KW-1185">Reference proteome</keyword>
<keyword evidence="2" id="KW-0238">DNA-binding</keyword>
<dbReference type="InterPro" id="IPR011990">
    <property type="entry name" value="TPR-like_helical_dom_sf"/>
</dbReference>
<dbReference type="InterPro" id="IPR041617">
    <property type="entry name" value="TPR_MalT"/>
</dbReference>
<protein>
    <submittedName>
        <fullName evidence="5">Serine/threonine-protein kinase PknK</fullName>
        <ecNumber evidence="5">2.7.11.1</ecNumber>
    </submittedName>
</protein>
<dbReference type="SUPFAM" id="SSF52540">
    <property type="entry name" value="P-loop containing nucleoside triphosphate hydrolases"/>
    <property type="match status" value="1"/>
</dbReference>
<dbReference type="InterPro" id="IPR059106">
    <property type="entry name" value="WHD_MalT"/>
</dbReference>
<dbReference type="InterPro" id="IPR049945">
    <property type="entry name" value="AAA_22"/>
</dbReference>
<dbReference type="Proteomes" id="UP000672657">
    <property type="component" value="Unassembled WGS sequence"/>
</dbReference>
<gene>
    <name evidence="5" type="primary">pknK_1</name>
    <name evidence="5" type="ORF">LMG26411_04042</name>
</gene>
<dbReference type="PROSITE" id="PS50043">
    <property type="entry name" value="HTH_LUXR_2"/>
    <property type="match status" value="1"/>
</dbReference>
<evidence type="ECO:0000256" key="2">
    <source>
        <dbReference type="ARBA" id="ARBA00023125"/>
    </source>
</evidence>
<organism evidence="5 6">
    <name type="scientific">Cupriavidus numazuensis</name>
    <dbReference type="NCBI Taxonomy" id="221992"/>
    <lineage>
        <taxon>Bacteria</taxon>
        <taxon>Pseudomonadati</taxon>
        <taxon>Pseudomonadota</taxon>
        <taxon>Betaproteobacteria</taxon>
        <taxon>Burkholderiales</taxon>
        <taxon>Burkholderiaceae</taxon>
        <taxon>Cupriavidus</taxon>
    </lineage>
</organism>
<keyword evidence="5" id="KW-0808">Transferase</keyword>
<accession>A0ABM8TKX1</accession>
<dbReference type="SMART" id="SM00421">
    <property type="entry name" value="HTH_LUXR"/>
    <property type="match status" value="1"/>
</dbReference>
<keyword evidence="3" id="KW-0804">Transcription</keyword>
<proteinExistence type="predicted"/>
<evidence type="ECO:0000313" key="6">
    <source>
        <dbReference type="Proteomes" id="UP000672657"/>
    </source>
</evidence>
<sequence length="885" mass="95616">MPPRLSQRLVPRDALVRQLHAARHCRLMLLRAPAGYGKSLTLAQWRKRLVEEGARVAWLTLCEEDDSPYAFCTSLHASFRQAGLNLRWQPASCSDPQILVRDLIGALAGAAGELYLVLDELEHVREPATVAVLQSLLDARLPDVHVVAATRQASALALGRLQGAGELHTVGAIDLAFSLAETQAFLARRPNASSRGNAEALDAAVLMHESTEGWPVGLELLAGQAGALANDSDGADAPCPAALRDYIDEAALPGLPEDLLRWATWLSRLRRFNAALATHVTGDADSAQRLAVADELGLFLQPATAQADGWWRFHPQFAAALRHRHPASEDDAAELHRRAAMWLAQQGYVSEALPHALRCGDDAPVIAVLDEVAPDLPAVSQLRDFLRWLDGRPAGRPIDHPVLCLTAVWACVVSARPQEAMDWLHRWHAMGACDALTVARHTALVTATIAVQRDDLPRAQAIFQAMPDPPIDSPALEHVRMALATRCGAMTGRRPPHLAPARADASEIALMRTGTAAVAAWLEGHAREAFRLGGEALATAERTYGWRSIAACLCAVPVACALYEQDQPQQAREHLAGRFALVRFATPDVLIEAAVCRARLLACSGEVHHALASLAEAESTLQQRGLPRGEARVVAEQVRLALSLHDRRHAGRLQAALDDIARAHVLDIPRDQEIRAIVALSRARVALAAADPEQAQAALEIAHSEGEASGRIRLVACAELLQAQAWEDVGQSEMARTCLASALAAGERLGLVRTFVDEGERVRKLLGEYAGELPAGHTAQPPVDRQLAVAREPVGRSASAQPVVAGVDPDQMGSALSHVLTRREREILALLEQSMTNKHIALVLNLSVDTVKWNMRQIFSKLGVSRRYDAILKARSAVQQGVGRG</sequence>
<keyword evidence="5" id="KW-0418">Kinase</keyword>
<dbReference type="InterPro" id="IPR016032">
    <property type="entry name" value="Sig_transdc_resp-reg_C-effctor"/>
</dbReference>
<dbReference type="GO" id="GO:0004674">
    <property type="term" value="F:protein serine/threonine kinase activity"/>
    <property type="evidence" value="ECO:0007669"/>
    <property type="project" value="UniProtKB-EC"/>
</dbReference>
<name>A0ABM8TKX1_9BURK</name>
<dbReference type="PANTHER" id="PTHR44688:SF25">
    <property type="entry name" value="HTH LUXR-TYPE DOMAIN-CONTAINING PROTEIN"/>
    <property type="match status" value="1"/>
</dbReference>
<evidence type="ECO:0000256" key="3">
    <source>
        <dbReference type="ARBA" id="ARBA00023163"/>
    </source>
</evidence>
<dbReference type="Pfam" id="PF00196">
    <property type="entry name" value="GerE"/>
    <property type="match status" value="1"/>
</dbReference>
<dbReference type="CDD" id="cd06170">
    <property type="entry name" value="LuxR_C_like"/>
    <property type="match status" value="1"/>
</dbReference>
<dbReference type="Gene3D" id="1.10.10.10">
    <property type="entry name" value="Winged helix-like DNA-binding domain superfamily/Winged helix DNA-binding domain"/>
    <property type="match status" value="1"/>
</dbReference>
<dbReference type="InterPro" id="IPR000792">
    <property type="entry name" value="Tscrpt_reg_LuxR_C"/>
</dbReference>
<dbReference type="PRINTS" id="PR00038">
    <property type="entry name" value="HTHLUXR"/>
</dbReference>
<dbReference type="PANTHER" id="PTHR44688">
    <property type="entry name" value="DNA-BINDING TRANSCRIPTIONAL ACTIVATOR DEVR_DOSR"/>
    <property type="match status" value="1"/>
</dbReference>
<comment type="caution">
    <text evidence="5">The sequence shown here is derived from an EMBL/GenBank/DDBJ whole genome shotgun (WGS) entry which is preliminary data.</text>
</comment>
<keyword evidence="1" id="KW-0805">Transcription regulation</keyword>
<dbReference type="EC" id="2.7.11.1" evidence="5"/>
<evidence type="ECO:0000313" key="5">
    <source>
        <dbReference type="EMBL" id="CAG2151882.1"/>
    </source>
</evidence>
<reference evidence="5 6" key="1">
    <citation type="submission" date="2021-03" db="EMBL/GenBank/DDBJ databases">
        <authorList>
            <person name="Peeters C."/>
        </authorList>
    </citation>
    <scope>NUCLEOTIDE SEQUENCE [LARGE SCALE GENOMIC DNA]</scope>
    <source>
        <strain evidence="5 6">LMG 26411</strain>
    </source>
</reference>
<evidence type="ECO:0000256" key="1">
    <source>
        <dbReference type="ARBA" id="ARBA00023015"/>
    </source>
</evidence>
<dbReference type="Gene3D" id="3.40.50.300">
    <property type="entry name" value="P-loop containing nucleotide triphosphate hydrolases"/>
    <property type="match status" value="1"/>
</dbReference>
<dbReference type="EMBL" id="CAJPVI010000025">
    <property type="protein sequence ID" value="CAG2151882.1"/>
    <property type="molecule type" value="Genomic_DNA"/>
</dbReference>
<evidence type="ECO:0000259" key="4">
    <source>
        <dbReference type="PROSITE" id="PS50043"/>
    </source>
</evidence>
<dbReference type="Gene3D" id="1.25.40.10">
    <property type="entry name" value="Tetratricopeptide repeat domain"/>
    <property type="match status" value="1"/>
</dbReference>
<dbReference type="Pfam" id="PF17874">
    <property type="entry name" value="TPR_MalT"/>
    <property type="match status" value="1"/>
</dbReference>
<dbReference type="InterPro" id="IPR027417">
    <property type="entry name" value="P-loop_NTPase"/>
</dbReference>
<dbReference type="SUPFAM" id="SSF46894">
    <property type="entry name" value="C-terminal effector domain of the bipartite response regulators"/>
    <property type="match status" value="1"/>
</dbReference>
<dbReference type="InterPro" id="IPR036388">
    <property type="entry name" value="WH-like_DNA-bd_sf"/>
</dbReference>
<dbReference type="Pfam" id="PF25873">
    <property type="entry name" value="WHD_MalT"/>
    <property type="match status" value="1"/>
</dbReference>
<dbReference type="Pfam" id="PF13401">
    <property type="entry name" value="AAA_22"/>
    <property type="match status" value="1"/>
</dbReference>
<feature type="domain" description="HTH luxR-type" evidence="4">
    <location>
        <begin position="813"/>
        <end position="878"/>
    </location>
</feature>